<feature type="signal peptide" evidence="2">
    <location>
        <begin position="1"/>
        <end position="28"/>
    </location>
</feature>
<sequence>MSGREFRAAAVVCGTLALLAGCTLGAHGDPAPAEPALSGAAPPPIGSIEHPRPVDCVDGTAATTGRAGTPLADSPGSASLPPSPASSSPSARGSGSPPATAGSAAGTGLGADLGDVTVGPLTWRGLRGLATGDQQAHGVANSGGWHYRAGPAVTGDAVVTVTVGAEERARAGLEFGGGYGNTPAPAVTFHGCPASVTSFYGGFFVAGDGRACVPLDVRVGNGPTRRVVISFFNGPCPA</sequence>
<name>A0ABU7PJN7_9ACTN</name>
<evidence type="ECO:0000256" key="1">
    <source>
        <dbReference type="SAM" id="MobiDB-lite"/>
    </source>
</evidence>
<evidence type="ECO:0000313" key="4">
    <source>
        <dbReference type="Proteomes" id="UP001344658"/>
    </source>
</evidence>
<comment type="caution">
    <text evidence="3">The sequence shown here is derived from an EMBL/GenBank/DDBJ whole genome shotgun (WGS) entry which is preliminary data.</text>
</comment>
<dbReference type="EMBL" id="JAZEWV010000038">
    <property type="protein sequence ID" value="MEE4546048.1"/>
    <property type="molecule type" value="Genomic_DNA"/>
</dbReference>
<proteinExistence type="predicted"/>
<dbReference type="PROSITE" id="PS51257">
    <property type="entry name" value="PROKAR_LIPOPROTEIN"/>
    <property type="match status" value="1"/>
</dbReference>
<evidence type="ECO:0000313" key="3">
    <source>
        <dbReference type="EMBL" id="MEE4546048.1"/>
    </source>
</evidence>
<organism evidence="3 4">
    <name type="scientific">Actinacidiphila polyblastidii</name>
    <dbReference type="NCBI Taxonomy" id="3110430"/>
    <lineage>
        <taxon>Bacteria</taxon>
        <taxon>Bacillati</taxon>
        <taxon>Actinomycetota</taxon>
        <taxon>Actinomycetes</taxon>
        <taxon>Kitasatosporales</taxon>
        <taxon>Streptomycetaceae</taxon>
        <taxon>Actinacidiphila</taxon>
    </lineage>
</organism>
<evidence type="ECO:0008006" key="5">
    <source>
        <dbReference type="Google" id="ProtNLM"/>
    </source>
</evidence>
<protein>
    <recommendedName>
        <fullName evidence="5">Lipoprotein</fullName>
    </recommendedName>
</protein>
<dbReference type="Proteomes" id="UP001344658">
    <property type="component" value="Unassembled WGS sequence"/>
</dbReference>
<keyword evidence="2" id="KW-0732">Signal</keyword>
<keyword evidence="4" id="KW-1185">Reference proteome</keyword>
<evidence type="ECO:0000256" key="2">
    <source>
        <dbReference type="SAM" id="SignalP"/>
    </source>
</evidence>
<dbReference type="RefSeq" id="WP_330799750.1">
    <property type="nucleotide sequence ID" value="NZ_JAZEWV010000038.1"/>
</dbReference>
<reference evidence="3 4" key="1">
    <citation type="submission" date="2023-12" db="EMBL/GenBank/DDBJ databases">
        <title>Streptomyces sp. V4-01.</title>
        <authorList>
            <person name="Somphong A."/>
            <person name="Phongsopitanun W."/>
        </authorList>
    </citation>
    <scope>NUCLEOTIDE SEQUENCE [LARGE SCALE GENOMIC DNA]</scope>
    <source>
        <strain evidence="3 4">V4-01</strain>
    </source>
</reference>
<gene>
    <name evidence="3" type="ORF">V2S66_29290</name>
</gene>
<feature type="region of interest" description="Disordered" evidence="1">
    <location>
        <begin position="33"/>
        <end position="108"/>
    </location>
</feature>
<feature type="compositionally biased region" description="Low complexity" evidence="1">
    <location>
        <begin position="59"/>
        <end position="104"/>
    </location>
</feature>
<accession>A0ABU7PJN7</accession>
<feature type="chain" id="PRO_5046276300" description="Lipoprotein" evidence="2">
    <location>
        <begin position="29"/>
        <end position="238"/>
    </location>
</feature>